<dbReference type="Proteomes" id="UP001597215">
    <property type="component" value="Unassembled WGS sequence"/>
</dbReference>
<name>A0ABW4MFT7_9SPHN</name>
<protein>
    <submittedName>
        <fullName evidence="2">DUF4402 domain-containing protein</fullName>
    </submittedName>
</protein>
<sequence length="170" mass="17802">MYRGLSLSFLLCAILLAPQQLGAQAFGSDPFTRQGDTKARPLNIEIRSSLDFSRATATGANGGSIAIDPNSGMRTVSGNVVDLGGSPFAGSAVITGEPGRAIRIEMPSTIKLSSATGGSVEIVDLRTNLSPAPRLDIYGRLEFAFGGNLLIKGNVSGQFRGRIPITAEYE</sequence>
<gene>
    <name evidence="2" type="ORF">ACFSAG_13630</name>
</gene>
<keyword evidence="3" id="KW-1185">Reference proteome</keyword>
<organism evidence="2 3">
    <name type="scientific">Sphingorhabdus buctiana</name>
    <dbReference type="NCBI Taxonomy" id="1508805"/>
    <lineage>
        <taxon>Bacteria</taxon>
        <taxon>Pseudomonadati</taxon>
        <taxon>Pseudomonadota</taxon>
        <taxon>Alphaproteobacteria</taxon>
        <taxon>Sphingomonadales</taxon>
        <taxon>Sphingomonadaceae</taxon>
        <taxon>Sphingorhabdus</taxon>
    </lineage>
</organism>
<evidence type="ECO:0000313" key="3">
    <source>
        <dbReference type="Proteomes" id="UP001597215"/>
    </source>
</evidence>
<comment type="caution">
    <text evidence="2">The sequence shown here is derived from an EMBL/GenBank/DDBJ whole genome shotgun (WGS) entry which is preliminary data.</text>
</comment>
<keyword evidence="1" id="KW-0732">Signal</keyword>
<feature type="signal peptide" evidence="1">
    <location>
        <begin position="1"/>
        <end position="22"/>
    </location>
</feature>
<evidence type="ECO:0000313" key="2">
    <source>
        <dbReference type="EMBL" id="MFD1767883.1"/>
    </source>
</evidence>
<proteinExistence type="predicted"/>
<dbReference type="Pfam" id="PF14352">
    <property type="entry name" value="DUF4402"/>
    <property type="match status" value="1"/>
</dbReference>
<dbReference type="RefSeq" id="WP_381515862.1">
    <property type="nucleotide sequence ID" value="NZ_JBHUEL010000011.1"/>
</dbReference>
<evidence type="ECO:0000256" key="1">
    <source>
        <dbReference type="SAM" id="SignalP"/>
    </source>
</evidence>
<reference evidence="3" key="1">
    <citation type="journal article" date="2019" name="Int. J. Syst. Evol. Microbiol.">
        <title>The Global Catalogue of Microorganisms (GCM) 10K type strain sequencing project: providing services to taxonomists for standard genome sequencing and annotation.</title>
        <authorList>
            <consortium name="The Broad Institute Genomics Platform"/>
            <consortium name="The Broad Institute Genome Sequencing Center for Infectious Disease"/>
            <person name="Wu L."/>
            <person name="Ma J."/>
        </authorList>
    </citation>
    <scope>NUCLEOTIDE SEQUENCE [LARGE SCALE GENOMIC DNA]</scope>
    <source>
        <strain evidence="3">CGMCC 1.12449</strain>
    </source>
</reference>
<accession>A0ABW4MFT7</accession>
<dbReference type="EMBL" id="JBHUEL010000011">
    <property type="protein sequence ID" value="MFD1767883.1"/>
    <property type="molecule type" value="Genomic_DNA"/>
</dbReference>
<feature type="chain" id="PRO_5046165482" evidence="1">
    <location>
        <begin position="23"/>
        <end position="170"/>
    </location>
</feature>
<dbReference type="InterPro" id="IPR025514">
    <property type="entry name" value="DUF4402"/>
</dbReference>